<comment type="caution">
    <text evidence="1">The sequence shown here is derived from an EMBL/GenBank/DDBJ whole genome shotgun (WGS) entry which is preliminary data.</text>
</comment>
<feature type="non-terminal residue" evidence="1">
    <location>
        <position position="398"/>
    </location>
</feature>
<feature type="non-terminal residue" evidence="1">
    <location>
        <position position="1"/>
    </location>
</feature>
<keyword evidence="2" id="KW-1185">Reference proteome</keyword>
<dbReference type="OrthoDB" id="2431626at2759"/>
<evidence type="ECO:0000313" key="2">
    <source>
        <dbReference type="Proteomes" id="UP000789759"/>
    </source>
</evidence>
<protein>
    <submittedName>
        <fullName evidence="1">16518_t:CDS:1</fullName>
    </submittedName>
</protein>
<dbReference type="EMBL" id="CAJVQA010028870">
    <property type="protein sequence ID" value="CAG8795569.1"/>
    <property type="molecule type" value="Genomic_DNA"/>
</dbReference>
<dbReference type="AlphaFoldDB" id="A0A9N9P9I4"/>
<reference evidence="1" key="1">
    <citation type="submission" date="2021-06" db="EMBL/GenBank/DDBJ databases">
        <authorList>
            <person name="Kallberg Y."/>
            <person name="Tangrot J."/>
            <person name="Rosling A."/>
        </authorList>
    </citation>
    <scope>NUCLEOTIDE SEQUENCE</scope>
    <source>
        <strain evidence="1">FL966</strain>
    </source>
</reference>
<sequence length="398" mass="45865">NTFSQSQPYAIDIQFYDDGTTLIHLVRNNNTEHCFEPILRIRIIHLNGSVTEINTDLNLDSVNYCLFNDILTGEMVNPISIRPLKKPFILVSYMKLNYPYYESWGTVLNWNGEKLSSIPLEPYPANASKKIWATKSLIEININKELFLHVYFHNIKLTILINYSDVNGNLLNVGIVTFELDEPTTNYTLFTSLATVDEGYAILYAKYLGNKSDFMSPLGGLYARFITYDQIFKGNQISLNNYILLFPITRPEMKINAVHCNAYFGFCYYCIASIIYNNTVQYEEIQFCTEKLLNSNPIQTPNEIDVPWNVFSTPTGGYIFSAVNATTCFIYIYEFPYYYSYYHFNDYNLNSKVNLTYFNTTGVSAYGILKHNNTLLLSLRDTNSNHISWSLLTVQLPT</sequence>
<organism evidence="1 2">
    <name type="scientific">Cetraspora pellucida</name>
    <dbReference type="NCBI Taxonomy" id="1433469"/>
    <lineage>
        <taxon>Eukaryota</taxon>
        <taxon>Fungi</taxon>
        <taxon>Fungi incertae sedis</taxon>
        <taxon>Mucoromycota</taxon>
        <taxon>Glomeromycotina</taxon>
        <taxon>Glomeromycetes</taxon>
        <taxon>Diversisporales</taxon>
        <taxon>Gigasporaceae</taxon>
        <taxon>Cetraspora</taxon>
    </lineage>
</organism>
<evidence type="ECO:0000313" key="1">
    <source>
        <dbReference type="EMBL" id="CAG8795569.1"/>
    </source>
</evidence>
<proteinExistence type="predicted"/>
<dbReference type="Proteomes" id="UP000789759">
    <property type="component" value="Unassembled WGS sequence"/>
</dbReference>
<accession>A0A9N9P9I4</accession>
<name>A0A9N9P9I4_9GLOM</name>
<gene>
    <name evidence="1" type="ORF">CPELLU_LOCUS17316</name>
</gene>